<evidence type="ECO:0000256" key="2">
    <source>
        <dbReference type="ARBA" id="ARBA00022801"/>
    </source>
</evidence>
<dbReference type="GO" id="GO:0016787">
    <property type="term" value="F:hydrolase activity"/>
    <property type="evidence" value="ECO:0007669"/>
    <property type="project" value="UniProtKB-KW"/>
</dbReference>
<sequence length="464" mass="51775">MRNLSILFNFLLPSALGISVSIPSIPQTLLQNLEDGNGNVSTALFADLEEFSRIVDISYCVGTTGIQYPFLCASRCEEFPGFELVETYCSGVLAGEGCGYIVLDHGTGEGMRKGKGKKVLEKGEEGEMEEREGYKRVKGNGKDGRKGRIIVAFRGTYSIANTIIDLSTVPQEYIPYPEDPSNSTSHPNKPWWKPWRQTRDLPKERKCKNCTVHTGFFTTWQNLRPLILPHLNTLHERYPDYELHLVGHSLGGAVAALAGLELEGKGMRPTVTTFGEPRIGNEGLRNYLDDTFALKEGNGEAQGSLRGKGEMDGGRYRRVTHVDDPVPLLPLEEWGYKQHAGEIYIGKKELQPAVADLRMCSGDNDRECLDAEAVPASLLDLTPEEIRQFLLSSPETEEGRGEGEGKGDMRELRKRWGLPIGSRFKMWQLFFAHRDYFWRLGLCVPGGDPGDWGRGRYGDGDEPQ</sequence>
<dbReference type="SUPFAM" id="SSF53474">
    <property type="entry name" value="alpha/beta-Hydrolases"/>
    <property type="match status" value="1"/>
</dbReference>
<dbReference type="RefSeq" id="XP_008083191.1">
    <property type="nucleotide sequence ID" value="XM_008085000.1"/>
</dbReference>
<dbReference type="OrthoDB" id="438440at2759"/>
<proteinExistence type="predicted"/>
<organism evidence="5 6">
    <name type="scientific">Glarea lozoyensis (strain ATCC 20868 / MF5171)</name>
    <dbReference type="NCBI Taxonomy" id="1116229"/>
    <lineage>
        <taxon>Eukaryota</taxon>
        <taxon>Fungi</taxon>
        <taxon>Dikarya</taxon>
        <taxon>Ascomycota</taxon>
        <taxon>Pezizomycotina</taxon>
        <taxon>Leotiomycetes</taxon>
        <taxon>Helotiales</taxon>
        <taxon>Helotiaceae</taxon>
        <taxon>Glarea</taxon>
    </lineage>
</organism>
<dbReference type="CDD" id="cd00519">
    <property type="entry name" value="Lipase_3"/>
    <property type="match status" value="1"/>
</dbReference>
<dbReference type="KEGG" id="glz:GLAREA_00240"/>
<accession>S3CRH7</accession>
<dbReference type="InterPro" id="IPR029058">
    <property type="entry name" value="AB_hydrolase_fold"/>
</dbReference>
<feature type="domain" description="Fungal lipase-type" evidence="4">
    <location>
        <begin position="150"/>
        <end position="332"/>
    </location>
</feature>
<evidence type="ECO:0000259" key="4">
    <source>
        <dbReference type="Pfam" id="PF01764"/>
    </source>
</evidence>
<dbReference type="InterPro" id="IPR051299">
    <property type="entry name" value="AB_hydrolase_lip/est"/>
</dbReference>
<dbReference type="EMBL" id="KE145367">
    <property type="protein sequence ID" value="EPE29082.1"/>
    <property type="molecule type" value="Genomic_DNA"/>
</dbReference>
<dbReference type="AlphaFoldDB" id="S3CRH7"/>
<evidence type="ECO:0000313" key="5">
    <source>
        <dbReference type="EMBL" id="EPE29082.1"/>
    </source>
</evidence>
<dbReference type="OMA" id="HAGEVYI"/>
<keyword evidence="1 3" id="KW-0732">Signal</keyword>
<keyword evidence="6" id="KW-1185">Reference proteome</keyword>
<dbReference type="Proteomes" id="UP000016922">
    <property type="component" value="Unassembled WGS sequence"/>
</dbReference>
<dbReference type="InterPro" id="IPR002921">
    <property type="entry name" value="Fungal_lipase-type"/>
</dbReference>
<protein>
    <submittedName>
        <fullName evidence="5">Alpha/beta-Hydrolase</fullName>
    </submittedName>
</protein>
<evidence type="ECO:0000256" key="3">
    <source>
        <dbReference type="SAM" id="SignalP"/>
    </source>
</evidence>
<gene>
    <name evidence="5" type="ORF">GLAREA_00240</name>
</gene>
<dbReference type="GO" id="GO:0006629">
    <property type="term" value="P:lipid metabolic process"/>
    <property type="evidence" value="ECO:0007669"/>
    <property type="project" value="InterPro"/>
</dbReference>
<evidence type="ECO:0000256" key="1">
    <source>
        <dbReference type="ARBA" id="ARBA00022729"/>
    </source>
</evidence>
<dbReference type="eggNOG" id="KOG4569">
    <property type="taxonomic scope" value="Eukaryota"/>
</dbReference>
<name>S3CRH7_GLAL2</name>
<dbReference type="HOGENOM" id="CLU_032957_3_1_1"/>
<keyword evidence="2 5" id="KW-0378">Hydrolase</keyword>
<reference evidence="5 6" key="1">
    <citation type="journal article" date="2013" name="BMC Genomics">
        <title>Genomics-driven discovery of the pneumocandin biosynthetic gene cluster in the fungus Glarea lozoyensis.</title>
        <authorList>
            <person name="Chen L."/>
            <person name="Yue Q."/>
            <person name="Zhang X."/>
            <person name="Xiang M."/>
            <person name="Wang C."/>
            <person name="Li S."/>
            <person name="Che Y."/>
            <person name="Ortiz-Lopez F.J."/>
            <person name="Bills G.F."/>
            <person name="Liu X."/>
            <person name="An Z."/>
        </authorList>
    </citation>
    <scope>NUCLEOTIDE SEQUENCE [LARGE SCALE GENOMIC DNA]</scope>
    <source>
        <strain evidence="6">ATCC 20868 / MF5171</strain>
    </source>
</reference>
<feature type="signal peptide" evidence="3">
    <location>
        <begin position="1"/>
        <end position="17"/>
    </location>
</feature>
<dbReference type="Pfam" id="PF01764">
    <property type="entry name" value="Lipase_3"/>
    <property type="match status" value="1"/>
</dbReference>
<feature type="chain" id="PRO_5004507587" evidence="3">
    <location>
        <begin position="18"/>
        <end position="464"/>
    </location>
</feature>
<dbReference type="GeneID" id="19459300"/>
<dbReference type="PANTHER" id="PTHR46640">
    <property type="entry name" value="TRIACYLGLYCEROL LIPASE, PUTATIVE (AFU_ORTHOLOGUE AFUA_6G06510)-RELATED"/>
    <property type="match status" value="1"/>
</dbReference>
<evidence type="ECO:0000313" key="6">
    <source>
        <dbReference type="Proteomes" id="UP000016922"/>
    </source>
</evidence>
<dbReference type="Gene3D" id="3.40.50.1820">
    <property type="entry name" value="alpha/beta hydrolase"/>
    <property type="match status" value="1"/>
</dbReference>
<dbReference type="PANTHER" id="PTHR46640:SF1">
    <property type="entry name" value="FUNGAL LIPASE-LIKE DOMAIN-CONTAINING PROTEIN-RELATED"/>
    <property type="match status" value="1"/>
</dbReference>